<dbReference type="RefSeq" id="WP_072595680.1">
    <property type="nucleotide sequence ID" value="NZ_CP018221.1"/>
</dbReference>
<proteinExistence type="predicted"/>
<organism evidence="2 3">
    <name type="scientific">Tardibacter chloracetimidivorans</name>
    <dbReference type="NCBI Taxonomy" id="1921510"/>
    <lineage>
        <taxon>Bacteria</taxon>
        <taxon>Pseudomonadati</taxon>
        <taxon>Pseudomonadota</taxon>
        <taxon>Alphaproteobacteria</taxon>
        <taxon>Sphingomonadales</taxon>
        <taxon>Sphingomonadaceae</taxon>
        <taxon>Tardibacter</taxon>
    </lineage>
</organism>
<evidence type="ECO:0000256" key="1">
    <source>
        <dbReference type="SAM" id="Phobius"/>
    </source>
</evidence>
<keyword evidence="1" id="KW-1133">Transmembrane helix</keyword>
<dbReference type="SUPFAM" id="SSF51126">
    <property type="entry name" value="Pectin lyase-like"/>
    <property type="match status" value="1"/>
</dbReference>
<feature type="transmembrane region" description="Helical" evidence="1">
    <location>
        <begin position="12"/>
        <end position="42"/>
    </location>
</feature>
<dbReference type="InterPro" id="IPR006626">
    <property type="entry name" value="PbH1"/>
</dbReference>
<name>A0A1L3ZR52_9SPHN</name>
<dbReference type="STRING" id="1921510.BSL82_01320"/>
<dbReference type="OrthoDB" id="8450986at2"/>
<reference evidence="3" key="1">
    <citation type="submission" date="2016-11" db="EMBL/GenBank/DDBJ databases">
        <title>Complete Genome Sequence of alachlor-degrading Sphingomonas sp. strain JJ-A5.</title>
        <authorList>
            <person name="Lee H."/>
            <person name="Ka J.-O."/>
        </authorList>
    </citation>
    <scope>NUCLEOTIDE SEQUENCE [LARGE SCALE GENOMIC DNA]</scope>
    <source>
        <strain evidence="3">JJ-A5</strain>
    </source>
</reference>
<dbReference type="SMART" id="SM00710">
    <property type="entry name" value="PbH1"/>
    <property type="match status" value="4"/>
</dbReference>
<dbReference type="Proteomes" id="UP000182063">
    <property type="component" value="Chromosome"/>
</dbReference>
<dbReference type="EMBL" id="CP018221">
    <property type="protein sequence ID" value="API58104.1"/>
    <property type="molecule type" value="Genomic_DNA"/>
</dbReference>
<dbReference type="InterPro" id="IPR012334">
    <property type="entry name" value="Pectin_lyas_fold"/>
</dbReference>
<dbReference type="KEGG" id="sphj:BSL82_01320"/>
<protein>
    <submittedName>
        <fullName evidence="2">Uncharacterized protein</fullName>
    </submittedName>
</protein>
<gene>
    <name evidence="2" type="ORF">BSL82_01320</name>
</gene>
<accession>A0A1L3ZR52</accession>
<dbReference type="AlphaFoldDB" id="A0A1L3ZR52"/>
<keyword evidence="1" id="KW-0812">Transmembrane</keyword>
<evidence type="ECO:0000313" key="3">
    <source>
        <dbReference type="Proteomes" id="UP000182063"/>
    </source>
</evidence>
<dbReference type="Gene3D" id="2.160.20.10">
    <property type="entry name" value="Single-stranded right-handed beta-helix, Pectin lyase-like"/>
    <property type="match status" value="1"/>
</dbReference>
<evidence type="ECO:0000313" key="2">
    <source>
        <dbReference type="EMBL" id="API58104.1"/>
    </source>
</evidence>
<dbReference type="InterPro" id="IPR011050">
    <property type="entry name" value="Pectin_lyase_fold/virulence"/>
</dbReference>
<keyword evidence="1" id="KW-0472">Membrane</keyword>
<keyword evidence="3" id="KW-1185">Reference proteome</keyword>
<sequence length="462" mass="48743">MNGSLKNWLKHAALALIMMLVFGLIFGSPVVGAVIATAIFWAKEAGEKSKQLDGRPEGWRAVLSDLNPFGPRWKKDDRLDLAFPVAAVWLAVALLPASAHAASYQASTAAEVRALLPKLADGDVVELGDAPMGAVRWGGLKAVTIKGGVFDQITLDKPQGPTFDGLRVTMPATAATPAYQRAVQLYGGHATIRNFEISASAYDLAQPRKGVGLMFDGRAGANGQITVEDGVLHNLDQGLGWLEQPVGVTVRNVTVRDLSTDGIQFGGANNVLIENFTCGARVATYAGAHPDCIQIASSGGPVNNLTIRNVAIDGWRATQGVFLVNNPTARGRNWTISGVRMLGYFYRGLTIMNADDVKISDVVLTTPINAVHFSMLTLDNVDGAEIRDTIACSHARNNVTGLVESGRVTIPCRKPAAYVGVGVGGNGAALPDTSALDATIAVLKAEVDRQGQVITAVRAAVE</sequence>